<feature type="compositionally biased region" description="Basic and acidic residues" evidence="2">
    <location>
        <begin position="18"/>
        <end position="53"/>
    </location>
</feature>
<sequence>MSGYKGGKKKSLKQPKKQVKETDKEGKTFEHKQKEQKKLEELKVNESHGEGSLELRNWGGGVSYSLYSL</sequence>
<organism evidence="3 4">
    <name type="scientific">Sciurus vulgaris</name>
    <name type="common">Eurasian red squirrel</name>
    <dbReference type="NCBI Taxonomy" id="55149"/>
    <lineage>
        <taxon>Eukaryota</taxon>
        <taxon>Metazoa</taxon>
        <taxon>Chordata</taxon>
        <taxon>Craniata</taxon>
        <taxon>Vertebrata</taxon>
        <taxon>Euteleostomi</taxon>
        <taxon>Mammalia</taxon>
        <taxon>Eutheria</taxon>
        <taxon>Euarchontoglires</taxon>
        <taxon>Glires</taxon>
        <taxon>Rodentia</taxon>
        <taxon>Sciuromorpha</taxon>
        <taxon>Sciuridae</taxon>
        <taxon>Sciurinae</taxon>
        <taxon>Sciurini</taxon>
        <taxon>Sciurus</taxon>
    </lineage>
</organism>
<reference evidence="3" key="1">
    <citation type="submission" date="2025-08" db="UniProtKB">
        <authorList>
            <consortium name="Ensembl"/>
        </authorList>
    </citation>
    <scope>IDENTIFICATION</scope>
</reference>
<feature type="compositionally biased region" description="Basic residues" evidence="2">
    <location>
        <begin position="1"/>
        <end position="17"/>
    </location>
</feature>
<reference evidence="3" key="2">
    <citation type="submission" date="2025-09" db="UniProtKB">
        <authorList>
            <consortium name="Ensembl"/>
        </authorList>
    </citation>
    <scope>IDENTIFICATION</scope>
</reference>
<dbReference type="Proteomes" id="UP000694564">
    <property type="component" value="Chromosome 2"/>
</dbReference>
<keyword evidence="4" id="KW-1185">Reference proteome</keyword>
<dbReference type="AlphaFoldDB" id="A0A8D2APR2"/>
<accession>A0A8D2APR2</accession>
<evidence type="ECO:0000256" key="1">
    <source>
        <dbReference type="ARBA" id="ARBA00006631"/>
    </source>
</evidence>
<name>A0A8D2APR2_SCIVU</name>
<comment type="similarity">
    <text evidence="1">Belongs to the TMA7 family.</text>
</comment>
<evidence type="ECO:0000256" key="2">
    <source>
        <dbReference type="SAM" id="MobiDB-lite"/>
    </source>
</evidence>
<proteinExistence type="inferred from homology"/>
<feature type="region of interest" description="Disordered" evidence="2">
    <location>
        <begin position="1"/>
        <end position="69"/>
    </location>
</feature>
<dbReference type="Pfam" id="PF09072">
    <property type="entry name" value="TMA7"/>
    <property type="match status" value="1"/>
</dbReference>
<dbReference type="Ensembl" id="ENSSVLT00005002965.1">
    <property type="protein sequence ID" value="ENSSVLP00005002705.1"/>
    <property type="gene ID" value="ENSSVLG00005002168.1"/>
</dbReference>
<dbReference type="InterPro" id="IPR015157">
    <property type="entry name" value="TMA7"/>
</dbReference>
<evidence type="ECO:0000313" key="4">
    <source>
        <dbReference type="Proteomes" id="UP000694564"/>
    </source>
</evidence>
<evidence type="ECO:0000313" key="3">
    <source>
        <dbReference type="Ensembl" id="ENSSVLP00005002705.1"/>
    </source>
</evidence>
<protein>
    <recommendedName>
        <fullName evidence="5">Translation machinery-associated protein 7</fullName>
    </recommendedName>
</protein>
<evidence type="ECO:0008006" key="5">
    <source>
        <dbReference type="Google" id="ProtNLM"/>
    </source>
</evidence>